<evidence type="ECO:0000256" key="1">
    <source>
        <dbReference type="SAM" id="Phobius"/>
    </source>
</evidence>
<reference evidence="2 3" key="1">
    <citation type="submission" date="2024-05" db="EMBL/GenBank/DDBJ databases">
        <title>Culex pipiens pipiens assembly and annotation.</title>
        <authorList>
            <person name="Alout H."/>
            <person name="Durand T."/>
        </authorList>
    </citation>
    <scope>NUCLEOTIDE SEQUENCE [LARGE SCALE GENOMIC DNA]</scope>
    <source>
        <strain evidence="2">HA-2024</strain>
        <tissue evidence="2">Whole body</tissue>
    </source>
</reference>
<comment type="caution">
    <text evidence="2">The sequence shown here is derived from an EMBL/GenBank/DDBJ whole genome shotgun (WGS) entry which is preliminary data.</text>
</comment>
<accession>A0ABD1D2Q6</accession>
<keyword evidence="1" id="KW-0472">Membrane</keyword>
<dbReference type="EMBL" id="JBEHCU010007868">
    <property type="protein sequence ID" value="KAL1391465.1"/>
    <property type="molecule type" value="Genomic_DNA"/>
</dbReference>
<name>A0ABD1D2Q6_CULPP</name>
<gene>
    <name evidence="2" type="ORF">pipiens_012370</name>
</gene>
<evidence type="ECO:0000313" key="2">
    <source>
        <dbReference type="EMBL" id="KAL1391465.1"/>
    </source>
</evidence>
<keyword evidence="3" id="KW-1185">Reference proteome</keyword>
<dbReference type="Proteomes" id="UP001562425">
    <property type="component" value="Unassembled WGS sequence"/>
</dbReference>
<dbReference type="AlphaFoldDB" id="A0ABD1D2Q6"/>
<feature type="transmembrane region" description="Helical" evidence="1">
    <location>
        <begin position="43"/>
        <end position="60"/>
    </location>
</feature>
<sequence length="110" mass="12575">MELLRTVSDTFWSTRVWLPPNVTWEDIRPGVRADVEYADYRHLVWPLPLAAIIFVIRIFVERYWIAPIGKAIGIKSTGPKPPIPNKLLETTYSANSRLNHKMVSGVAEES</sequence>
<proteinExistence type="predicted"/>
<protein>
    <submittedName>
        <fullName evidence="2">Uncharacterized protein</fullName>
    </submittedName>
</protein>
<keyword evidence="1" id="KW-1133">Transmembrane helix</keyword>
<keyword evidence="1" id="KW-0812">Transmembrane</keyword>
<organism evidence="2 3">
    <name type="scientific">Culex pipiens pipiens</name>
    <name type="common">Northern house mosquito</name>
    <dbReference type="NCBI Taxonomy" id="38569"/>
    <lineage>
        <taxon>Eukaryota</taxon>
        <taxon>Metazoa</taxon>
        <taxon>Ecdysozoa</taxon>
        <taxon>Arthropoda</taxon>
        <taxon>Hexapoda</taxon>
        <taxon>Insecta</taxon>
        <taxon>Pterygota</taxon>
        <taxon>Neoptera</taxon>
        <taxon>Endopterygota</taxon>
        <taxon>Diptera</taxon>
        <taxon>Nematocera</taxon>
        <taxon>Culicoidea</taxon>
        <taxon>Culicidae</taxon>
        <taxon>Culicinae</taxon>
        <taxon>Culicini</taxon>
        <taxon>Culex</taxon>
        <taxon>Culex</taxon>
    </lineage>
</organism>
<evidence type="ECO:0000313" key="3">
    <source>
        <dbReference type="Proteomes" id="UP001562425"/>
    </source>
</evidence>